<dbReference type="Proteomes" id="UP000316473">
    <property type="component" value="Chromosome"/>
</dbReference>
<evidence type="ECO:0000313" key="6">
    <source>
        <dbReference type="EMBL" id="BBL35096.1"/>
    </source>
</evidence>
<evidence type="ECO:0000313" key="7">
    <source>
        <dbReference type="Proteomes" id="UP000316473"/>
    </source>
</evidence>
<keyword evidence="6" id="KW-0687">Ribonucleoprotein</keyword>
<dbReference type="InterPro" id="IPR002052">
    <property type="entry name" value="DNA_methylase_N6_adenine_CS"/>
</dbReference>
<dbReference type="EMBL" id="AP019755">
    <property type="protein sequence ID" value="BBL35096.1"/>
    <property type="molecule type" value="Genomic_DNA"/>
</dbReference>
<name>A0A4Y1YLW7_9PROT</name>
<dbReference type="PANTHER" id="PTHR47806">
    <property type="entry name" value="50S RIBOSOMAL PROTEIN L3 GLUTAMINE METHYLTRANSFERASE"/>
    <property type="match status" value="1"/>
</dbReference>
<accession>A0A4Y1YLW7</accession>
<sequence length="308" mass="34841">MSHTKQLCDTNILQAAEELRTLRDLLRFTVSYFNQSDLFLGHGLPTTYDEALLLIMHTLHLNAEQLDIFMDATLTQHERNQVLHTAERRVTEKIPVAYLTHEAWLGDFNFYIDQRVIIPRSFIAELLQDHLSPWVTDPYTIRSGLDLCTGSGCLAILMAHVFEHAHIDAVDISSDALEVAAINIKNYELTEQIYPIHSDLFAQLQGKKYDLIISNPPYVNAASMAALPAEYRHEPTIALAGGLDGLDIVQHILQEAPNYLTEDGLLIIEIGHNQAKIEQIFPHLPCIWLETSAGNQFVLMVKRSDLTY</sequence>
<dbReference type="GO" id="GO:0003676">
    <property type="term" value="F:nucleic acid binding"/>
    <property type="evidence" value="ECO:0007669"/>
    <property type="project" value="InterPro"/>
</dbReference>
<dbReference type="InterPro" id="IPR029063">
    <property type="entry name" value="SAM-dependent_MTases_sf"/>
</dbReference>
<dbReference type="InterPro" id="IPR007848">
    <property type="entry name" value="Small_mtfrase_dom"/>
</dbReference>
<dbReference type="SUPFAM" id="SSF53335">
    <property type="entry name" value="S-adenosyl-L-methionine-dependent methyltransferases"/>
    <property type="match status" value="1"/>
</dbReference>
<keyword evidence="6" id="KW-0689">Ribosomal protein</keyword>
<evidence type="ECO:0000256" key="1">
    <source>
        <dbReference type="ARBA" id="ARBA00022603"/>
    </source>
</evidence>
<dbReference type="InterPro" id="IPR004556">
    <property type="entry name" value="HemK-like"/>
</dbReference>
<dbReference type="InterPro" id="IPR017127">
    <property type="entry name" value="Ribosome_uL3_MTase"/>
</dbReference>
<dbReference type="GO" id="GO:0005840">
    <property type="term" value="C:ribosome"/>
    <property type="evidence" value="ECO:0007669"/>
    <property type="project" value="UniProtKB-KW"/>
</dbReference>
<gene>
    <name evidence="4" type="primary">prmB</name>
    <name evidence="6" type="ORF">Nstercoris_01352</name>
</gene>
<evidence type="ECO:0000259" key="5">
    <source>
        <dbReference type="Pfam" id="PF05175"/>
    </source>
</evidence>
<dbReference type="GO" id="GO:0005829">
    <property type="term" value="C:cytosol"/>
    <property type="evidence" value="ECO:0007669"/>
    <property type="project" value="TreeGrafter"/>
</dbReference>
<dbReference type="Gene3D" id="3.40.50.150">
    <property type="entry name" value="Vaccinia Virus protein VP39"/>
    <property type="match status" value="1"/>
</dbReference>
<dbReference type="AlphaFoldDB" id="A0A4Y1YLW7"/>
<dbReference type="NCBIfam" id="TIGR03533">
    <property type="entry name" value="L3_gln_methyl"/>
    <property type="match status" value="1"/>
</dbReference>
<dbReference type="PROSITE" id="PS00092">
    <property type="entry name" value="N6_MTASE"/>
    <property type="match status" value="1"/>
</dbReference>
<dbReference type="CDD" id="cd02440">
    <property type="entry name" value="AdoMet_MTases"/>
    <property type="match status" value="1"/>
</dbReference>
<feature type="domain" description="Methyltransferase small" evidence="5">
    <location>
        <begin position="140"/>
        <end position="222"/>
    </location>
</feature>
<proteinExistence type="inferred from homology"/>
<reference evidence="6 7" key="1">
    <citation type="submission" date="2019-06" db="EMBL/GenBank/DDBJ databases">
        <title>Nitrosomonas stercoris KYUHI-S whole genome shotgun sequence.</title>
        <authorList>
            <person name="Nakagawa T."/>
            <person name="Tsuchiya Y."/>
            <person name="Takahashi R."/>
        </authorList>
    </citation>
    <scope>NUCLEOTIDE SEQUENCE [LARGE SCALE GENOMIC DNA]</scope>
    <source>
        <strain evidence="6 7">KYUHI-S</strain>
    </source>
</reference>
<dbReference type="PANTHER" id="PTHR47806:SF1">
    <property type="entry name" value="RIBOSOMAL PROTEIN UL3 GLUTAMINE METHYLTRANSFERASE"/>
    <property type="match status" value="1"/>
</dbReference>
<dbReference type="EC" id="2.1.1.298" evidence="4"/>
<evidence type="ECO:0000256" key="3">
    <source>
        <dbReference type="ARBA" id="ARBA00022691"/>
    </source>
</evidence>
<dbReference type="HAMAP" id="MF_02125">
    <property type="entry name" value="L3_methyltr_PrmB"/>
    <property type="match status" value="1"/>
</dbReference>
<comment type="function">
    <text evidence="4">Methylates ribosomal protein uL3 on a specific glutamine residue.</text>
</comment>
<dbReference type="Gene3D" id="1.10.8.10">
    <property type="entry name" value="DNA helicase RuvA subunit, C-terminal domain"/>
    <property type="match status" value="1"/>
</dbReference>
<comment type="similarity">
    <text evidence="4">Belongs to the protein N5-glutamine methyltransferase family. PrmB subfamily.</text>
</comment>
<evidence type="ECO:0000256" key="4">
    <source>
        <dbReference type="HAMAP-Rule" id="MF_02125"/>
    </source>
</evidence>
<keyword evidence="1 4" id="KW-0489">Methyltransferase</keyword>
<dbReference type="GO" id="GO:0036009">
    <property type="term" value="F:protein-glutamine N-methyltransferase activity"/>
    <property type="evidence" value="ECO:0007669"/>
    <property type="project" value="UniProtKB-UniRule"/>
</dbReference>
<protein>
    <recommendedName>
        <fullName evidence="4">Ribosomal protein uL3 glutamine methyltransferase</fullName>
        <shortName evidence="4">uL3 MTase</shortName>
        <ecNumber evidence="4">2.1.1.298</ecNumber>
    </recommendedName>
    <alternativeName>
        <fullName evidence="4">N5-glutamine methyltransferase PrmB</fullName>
    </alternativeName>
</protein>
<dbReference type="KEGG" id="nst:Nstercoris_01352"/>
<keyword evidence="7" id="KW-1185">Reference proteome</keyword>
<keyword evidence="2 4" id="KW-0808">Transferase</keyword>
<organism evidence="6 7">
    <name type="scientific">Nitrosomonas stercoris</name>
    <dbReference type="NCBI Taxonomy" id="1444684"/>
    <lineage>
        <taxon>Bacteria</taxon>
        <taxon>Pseudomonadati</taxon>
        <taxon>Pseudomonadota</taxon>
        <taxon>Betaproteobacteria</taxon>
        <taxon>Nitrosomonadales</taxon>
        <taxon>Nitrosomonadaceae</taxon>
        <taxon>Nitrosomonas</taxon>
    </lineage>
</organism>
<dbReference type="GO" id="GO:0032259">
    <property type="term" value="P:methylation"/>
    <property type="evidence" value="ECO:0007669"/>
    <property type="project" value="UniProtKB-KW"/>
</dbReference>
<evidence type="ECO:0000256" key="2">
    <source>
        <dbReference type="ARBA" id="ARBA00022679"/>
    </source>
</evidence>
<keyword evidence="3 4" id="KW-0949">S-adenosyl-L-methionine</keyword>
<comment type="catalytic activity">
    <reaction evidence="4">
        <text>L-glutaminyl-[ribosomal protein uL3] + S-adenosyl-L-methionine = N(5)-methyl-L-glutaminyl-[ribosomal protein uL3] + S-adenosyl-L-homocysteine + H(+)</text>
        <dbReference type="Rhea" id="RHEA:45020"/>
        <dbReference type="Rhea" id="RHEA-COMP:11063"/>
        <dbReference type="Rhea" id="RHEA-COMP:11064"/>
        <dbReference type="ChEBI" id="CHEBI:15378"/>
        <dbReference type="ChEBI" id="CHEBI:30011"/>
        <dbReference type="ChEBI" id="CHEBI:57856"/>
        <dbReference type="ChEBI" id="CHEBI:59789"/>
        <dbReference type="ChEBI" id="CHEBI:61891"/>
        <dbReference type="EC" id="2.1.1.298"/>
    </reaction>
</comment>
<dbReference type="Pfam" id="PF05175">
    <property type="entry name" value="MTS"/>
    <property type="match status" value="1"/>
</dbReference>
<dbReference type="NCBIfam" id="TIGR00536">
    <property type="entry name" value="hemK_fam"/>
    <property type="match status" value="1"/>
</dbReference>
<dbReference type="PIRSF" id="PIRSF037167">
    <property type="entry name" value="Mtase_YfcB_prd"/>
    <property type="match status" value="1"/>
</dbReference>